<dbReference type="Proteomes" id="UP000546464">
    <property type="component" value="Unassembled WGS sequence"/>
</dbReference>
<dbReference type="Pfam" id="PF07963">
    <property type="entry name" value="N_methyl"/>
    <property type="match status" value="1"/>
</dbReference>
<evidence type="ECO:0000313" key="3">
    <source>
        <dbReference type="Proteomes" id="UP000546464"/>
    </source>
</evidence>
<reference evidence="2 3" key="1">
    <citation type="submission" date="2020-07" db="EMBL/GenBank/DDBJ databases">
        <authorList>
            <person name="Feng X."/>
        </authorList>
    </citation>
    <scope>NUCLEOTIDE SEQUENCE [LARGE SCALE GENOMIC DNA]</scope>
    <source>
        <strain evidence="2 3">JCM31066</strain>
    </source>
</reference>
<dbReference type="NCBIfam" id="TIGR02532">
    <property type="entry name" value="IV_pilin_GFxxxE"/>
    <property type="match status" value="1"/>
</dbReference>
<protein>
    <submittedName>
        <fullName evidence="2">Type II secretion system protein</fullName>
    </submittedName>
</protein>
<evidence type="ECO:0000256" key="1">
    <source>
        <dbReference type="SAM" id="Phobius"/>
    </source>
</evidence>
<evidence type="ECO:0000313" key="2">
    <source>
        <dbReference type="EMBL" id="MBC2595170.1"/>
    </source>
</evidence>
<organism evidence="2 3">
    <name type="scientific">Ruficoccus amylovorans</name>
    <dbReference type="NCBI Taxonomy" id="1804625"/>
    <lineage>
        <taxon>Bacteria</taxon>
        <taxon>Pseudomonadati</taxon>
        <taxon>Verrucomicrobiota</taxon>
        <taxon>Opitutia</taxon>
        <taxon>Puniceicoccales</taxon>
        <taxon>Cerasicoccaceae</taxon>
        <taxon>Ruficoccus</taxon>
    </lineage>
</organism>
<gene>
    <name evidence="2" type="ORF">H5P28_12955</name>
</gene>
<keyword evidence="1" id="KW-1133">Transmembrane helix</keyword>
<sequence length="237" mass="25458">MKDWSGNTPRPGFTLIELLAVIAVIAILASLIITVGGNTLKHSRASEAAVQVRQILLAGQLYANEHGGHLPKVASDNVGLDEPRDYFYVTRNGVAETEGTALAAYMGGAEAAAAGLRAPNDAGLAEVGQPGRNFSYTFNFLINQGELQEGASEPSGFEKALSTINLYYVDDPAEKVIVYEEENPNDAFCVWFIDRPSSRFDGKGHVGFVDGHVELLPADEIYGSAELGEIVPPDKQY</sequence>
<dbReference type="SUPFAM" id="SSF54523">
    <property type="entry name" value="Pili subunits"/>
    <property type="match status" value="1"/>
</dbReference>
<dbReference type="InterPro" id="IPR045584">
    <property type="entry name" value="Pilin-like"/>
</dbReference>
<dbReference type="RefSeq" id="WP_185676132.1">
    <property type="nucleotide sequence ID" value="NZ_JACHVB010000035.1"/>
</dbReference>
<dbReference type="AlphaFoldDB" id="A0A842HG46"/>
<dbReference type="Gene3D" id="3.30.700.10">
    <property type="entry name" value="Glycoprotein, Type 4 Pilin"/>
    <property type="match status" value="1"/>
</dbReference>
<keyword evidence="3" id="KW-1185">Reference proteome</keyword>
<proteinExistence type="predicted"/>
<keyword evidence="1" id="KW-0812">Transmembrane</keyword>
<name>A0A842HG46_9BACT</name>
<dbReference type="EMBL" id="JACHVB010000035">
    <property type="protein sequence ID" value="MBC2595170.1"/>
    <property type="molecule type" value="Genomic_DNA"/>
</dbReference>
<accession>A0A842HG46</accession>
<dbReference type="PANTHER" id="PTHR30093">
    <property type="entry name" value="GENERAL SECRETION PATHWAY PROTEIN G"/>
    <property type="match status" value="1"/>
</dbReference>
<feature type="transmembrane region" description="Helical" evidence="1">
    <location>
        <begin position="12"/>
        <end position="35"/>
    </location>
</feature>
<dbReference type="InterPro" id="IPR012902">
    <property type="entry name" value="N_methyl_site"/>
</dbReference>
<keyword evidence="1" id="KW-0472">Membrane</keyword>
<comment type="caution">
    <text evidence="2">The sequence shown here is derived from an EMBL/GenBank/DDBJ whole genome shotgun (WGS) entry which is preliminary data.</text>
</comment>